<organism evidence="1 2">
    <name type="scientific">Meloidogyne floridensis</name>
    <dbReference type="NCBI Taxonomy" id="298350"/>
    <lineage>
        <taxon>Eukaryota</taxon>
        <taxon>Metazoa</taxon>
        <taxon>Ecdysozoa</taxon>
        <taxon>Nematoda</taxon>
        <taxon>Chromadorea</taxon>
        <taxon>Rhabditida</taxon>
        <taxon>Tylenchina</taxon>
        <taxon>Tylenchomorpha</taxon>
        <taxon>Tylenchoidea</taxon>
        <taxon>Meloidogynidae</taxon>
        <taxon>Meloidogyninae</taxon>
        <taxon>Meloidogyne</taxon>
    </lineage>
</organism>
<protein>
    <submittedName>
        <fullName evidence="2">Uncharacterized protein</fullName>
    </submittedName>
</protein>
<dbReference type="Proteomes" id="UP000887560">
    <property type="component" value="Unplaced"/>
</dbReference>
<dbReference type="AlphaFoldDB" id="A0A915NV70"/>
<proteinExistence type="predicted"/>
<sequence length="118" mass="13118">LELSGGKQAILKSPINFGGVLQSPGPSPASLRFKSFGRTTSILRFRAIQGLILEALMEHLLTTVNVFQTTFLRQTLQKVRTSIGLLLITNFNTSAGVGLRNYFWTGEQRYKSFGQKKI</sequence>
<accession>A0A915NV70</accession>
<name>A0A915NV70_9BILA</name>
<dbReference type="WBParaSite" id="scf7180000421187.g6450">
    <property type="protein sequence ID" value="scf7180000421187.g6450"/>
    <property type="gene ID" value="scf7180000421187.g6450"/>
</dbReference>
<evidence type="ECO:0000313" key="2">
    <source>
        <dbReference type="WBParaSite" id="scf7180000421187.g6450"/>
    </source>
</evidence>
<evidence type="ECO:0000313" key="1">
    <source>
        <dbReference type="Proteomes" id="UP000887560"/>
    </source>
</evidence>
<keyword evidence="1" id="KW-1185">Reference proteome</keyword>
<reference evidence="2" key="1">
    <citation type="submission" date="2022-11" db="UniProtKB">
        <authorList>
            <consortium name="WormBaseParasite"/>
        </authorList>
    </citation>
    <scope>IDENTIFICATION</scope>
</reference>